<protein>
    <submittedName>
        <fullName evidence="1">10154_t:CDS:1</fullName>
    </submittedName>
</protein>
<comment type="caution">
    <text evidence="1">The sequence shown here is derived from an EMBL/GenBank/DDBJ whole genome shotgun (WGS) entry which is preliminary data.</text>
</comment>
<keyword evidence="2" id="KW-1185">Reference proteome</keyword>
<dbReference type="EMBL" id="CAMKVN010009434">
    <property type="protein sequence ID" value="CAI2193348.1"/>
    <property type="molecule type" value="Genomic_DNA"/>
</dbReference>
<reference evidence="1" key="1">
    <citation type="submission" date="2022-08" db="EMBL/GenBank/DDBJ databases">
        <authorList>
            <person name="Kallberg Y."/>
            <person name="Tangrot J."/>
            <person name="Rosling A."/>
        </authorList>
    </citation>
    <scope>NUCLEOTIDE SEQUENCE</scope>
    <source>
        <strain evidence="1">Wild A</strain>
    </source>
</reference>
<accession>A0A9W4T3P9</accession>
<evidence type="ECO:0000313" key="2">
    <source>
        <dbReference type="Proteomes" id="UP001153678"/>
    </source>
</evidence>
<name>A0A9W4T3P9_9GLOM</name>
<proteinExistence type="predicted"/>
<organism evidence="1 2">
    <name type="scientific">Funneliformis geosporum</name>
    <dbReference type="NCBI Taxonomy" id="1117311"/>
    <lineage>
        <taxon>Eukaryota</taxon>
        <taxon>Fungi</taxon>
        <taxon>Fungi incertae sedis</taxon>
        <taxon>Mucoromycota</taxon>
        <taxon>Glomeromycotina</taxon>
        <taxon>Glomeromycetes</taxon>
        <taxon>Glomerales</taxon>
        <taxon>Glomeraceae</taxon>
        <taxon>Funneliformis</taxon>
    </lineage>
</organism>
<gene>
    <name evidence="1" type="ORF">FWILDA_LOCUS16030</name>
</gene>
<dbReference type="AlphaFoldDB" id="A0A9W4T3P9"/>
<evidence type="ECO:0000313" key="1">
    <source>
        <dbReference type="EMBL" id="CAI2193348.1"/>
    </source>
</evidence>
<sequence>MSTGTYSTTVSVCKIRQGNIKGISLERNMATIKMHSQRSGPQQPIPKR</sequence>
<feature type="non-terminal residue" evidence="1">
    <location>
        <position position="48"/>
    </location>
</feature>
<dbReference type="Proteomes" id="UP001153678">
    <property type="component" value="Unassembled WGS sequence"/>
</dbReference>